<accession>A0A5E7Z7R3</accession>
<dbReference type="AlphaFoldDB" id="A0A5E7Z7R3"/>
<evidence type="ECO:0000313" key="2">
    <source>
        <dbReference type="Proteomes" id="UP000326857"/>
    </source>
</evidence>
<proteinExistence type="predicted"/>
<sequence>MPSQCETDASSIVGVADYTADLYVTHSPFSELTIH</sequence>
<dbReference type="Proteomes" id="UP000326857">
    <property type="component" value="Unassembled WGS sequence"/>
</dbReference>
<name>A0A5E7Z7R3_9SPHN</name>
<organism evidence="1 2">
    <name type="scientific">Sphingomonas aurantiaca</name>
    <dbReference type="NCBI Taxonomy" id="185949"/>
    <lineage>
        <taxon>Bacteria</taxon>
        <taxon>Pseudomonadati</taxon>
        <taxon>Pseudomonadota</taxon>
        <taxon>Alphaproteobacteria</taxon>
        <taxon>Sphingomonadales</taxon>
        <taxon>Sphingomonadaceae</taxon>
        <taxon>Sphingomonas</taxon>
    </lineage>
</organism>
<gene>
    <name evidence="1" type="ORF">SPHINGO391_440267</name>
</gene>
<dbReference type="EMBL" id="CABVLI010000039">
    <property type="protein sequence ID" value="VVT14768.1"/>
    <property type="molecule type" value="Genomic_DNA"/>
</dbReference>
<reference evidence="1 2" key="1">
    <citation type="submission" date="2019-09" db="EMBL/GenBank/DDBJ databases">
        <authorList>
            <person name="Dittami M. S."/>
        </authorList>
    </citation>
    <scope>NUCLEOTIDE SEQUENCE [LARGE SCALE GENOMIC DNA]</scope>
    <source>
        <strain evidence="1">SPHINGO391</strain>
    </source>
</reference>
<protein>
    <submittedName>
        <fullName evidence="1">Uncharacterized protein</fullName>
    </submittedName>
</protein>
<evidence type="ECO:0000313" key="1">
    <source>
        <dbReference type="EMBL" id="VVT14768.1"/>
    </source>
</evidence>